<dbReference type="Pfam" id="PF00588">
    <property type="entry name" value="SpoU_methylase"/>
    <property type="match status" value="1"/>
</dbReference>
<dbReference type="Pfam" id="PF22435">
    <property type="entry name" value="MRM3-like_sub_bind"/>
    <property type="match status" value="1"/>
</dbReference>
<dbReference type="InterPro" id="IPR029028">
    <property type="entry name" value="Alpha/beta_knot_MTases"/>
</dbReference>
<feature type="domain" description="RNA 2-O ribose methyltransferase substrate binding" evidence="4">
    <location>
        <begin position="29"/>
        <end position="103"/>
    </location>
</feature>
<dbReference type="Gene3D" id="3.40.1280.10">
    <property type="match status" value="1"/>
</dbReference>
<dbReference type="PANTHER" id="PTHR43191">
    <property type="entry name" value="RRNA METHYLTRANSFERASE 3"/>
    <property type="match status" value="1"/>
</dbReference>
<reference evidence="5 6" key="1">
    <citation type="submission" date="2023-01" db="EMBL/GenBank/DDBJ databases">
        <title>Novel diversity within Roseofilum (Cyanobacteria; Desertifilaceae) from marine benthic mats with descriptions of four novel species.</title>
        <authorList>
            <person name="Wang Y."/>
            <person name="Berthold D.E."/>
            <person name="Hu J."/>
            <person name="Lefler F.W."/>
            <person name="Laughinghouse H.D. IV."/>
        </authorList>
    </citation>
    <scope>NUCLEOTIDE SEQUENCE [LARGE SCALE GENOMIC DNA]</scope>
    <source>
        <strain evidence="5 6">BLCC-M154</strain>
    </source>
</reference>
<dbReference type="Proteomes" id="UP001235303">
    <property type="component" value="Unassembled WGS sequence"/>
</dbReference>
<dbReference type="SUPFAM" id="SSF75217">
    <property type="entry name" value="alpha/beta knot"/>
    <property type="match status" value="1"/>
</dbReference>
<dbReference type="SMART" id="SM00967">
    <property type="entry name" value="SpoU_sub_bind"/>
    <property type="match status" value="1"/>
</dbReference>
<dbReference type="InterPro" id="IPR053888">
    <property type="entry name" value="MRM3-like_sub_bind"/>
</dbReference>
<organism evidence="5 6">
    <name type="scientific">Roseofilum acuticapitatum BLCC-M154</name>
    <dbReference type="NCBI Taxonomy" id="3022444"/>
    <lineage>
        <taxon>Bacteria</taxon>
        <taxon>Bacillati</taxon>
        <taxon>Cyanobacteriota</taxon>
        <taxon>Cyanophyceae</taxon>
        <taxon>Desertifilales</taxon>
        <taxon>Desertifilaceae</taxon>
        <taxon>Roseofilum</taxon>
        <taxon>Roseofilum acuticapitatum</taxon>
    </lineage>
</organism>
<comment type="caution">
    <text evidence="5">The sequence shown here is derived from an EMBL/GenBank/DDBJ whole genome shotgun (WGS) entry which is preliminary data.</text>
</comment>
<dbReference type="InterPro" id="IPR001537">
    <property type="entry name" value="SpoU_MeTrfase"/>
</dbReference>
<dbReference type="Gene3D" id="3.30.1330.30">
    <property type="match status" value="1"/>
</dbReference>
<keyword evidence="3" id="KW-0808">Transferase</keyword>
<dbReference type="InterPro" id="IPR029064">
    <property type="entry name" value="Ribosomal_eL30-like_sf"/>
</dbReference>
<keyword evidence="2 5" id="KW-0489">Methyltransferase</keyword>
<dbReference type="InterPro" id="IPR029026">
    <property type="entry name" value="tRNA_m1G_MTases_N"/>
</dbReference>
<evidence type="ECO:0000256" key="3">
    <source>
        <dbReference type="ARBA" id="ARBA00022679"/>
    </source>
</evidence>
<dbReference type="InterPro" id="IPR013123">
    <property type="entry name" value="SpoU_subst-bd"/>
</dbReference>
<dbReference type="RefSeq" id="WP_283756200.1">
    <property type="nucleotide sequence ID" value="NZ_JAQOSP010000154.1"/>
</dbReference>
<evidence type="ECO:0000313" key="6">
    <source>
        <dbReference type="Proteomes" id="UP001235303"/>
    </source>
</evidence>
<dbReference type="PANTHER" id="PTHR43191:SF2">
    <property type="entry name" value="RRNA METHYLTRANSFERASE 3, MITOCHONDRIAL"/>
    <property type="match status" value="1"/>
</dbReference>
<dbReference type="CDD" id="cd18095">
    <property type="entry name" value="SpoU-like_rRNA-MTase"/>
    <property type="match status" value="1"/>
</dbReference>
<comment type="similarity">
    <text evidence="1">Belongs to the class IV-like SAM-binding methyltransferase superfamily. RNA methyltransferase TrmH family.</text>
</comment>
<dbReference type="InterPro" id="IPR051259">
    <property type="entry name" value="rRNA_Methyltransferase"/>
</dbReference>
<dbReference type="GO" id="GO:0008168">
    <property type="term" value="F:methyltransferase activity"/>
    <property type="evidence" value="ECO:0007669"/>
    <property type="project" value="UniProtKB-KW"/>
</dbReference>
<evidence type="ECO:0000256" key="2">
    <source>
        <dbReference type="ARBA" id="ARBA00022603"/>
    </source>
</evidence>
<proteinExistence type="inferred from homology"/>
<sequence length="263" mass="28937">MLTSLQNPWVKHLRKLHQPKGRKQAQLCLLEGTHLVEAACQVNAALDSAAYTPEWLQKNQPLGEKLQECCQRVEQVSYEVLKAIATTVNPDGVIATLRRDAPKPLSPQLNRLGLILETLQDPGNLGTIIRTGAGVGLEAIALSSDSVDLDHPKVLRASAGAWFQVPMAMQPSLPDFIAQCRQEQMQIIATTANAPQTYWDINWTQPTWVLLGNEGAGLSSELLELADRQVSIPIAEGVESLNVAIAAALILYESQRQWMHKNR</sequence>
<evidence type="ECO:0000259" key="4">
    <source>
        <dbReference type="SMART" id="SM00967"/>
    </source>
</evidence>
<dbReference type="EMBL" id="JAQOSP010000154">
    <property type="protein sequence ID" value="MDJ1172452.1"/>
    <property type="molecule type" value="Genomic_DNA"/>
</dbReference>
<gene>
    <name evidence="5" type="ORF">PMG71_23775</name>
</gene>
<evidence type="ECO:0000256" key="1">
    <source>
        <dbReference type="ARBA" id="ARBA00007228"/>
    </source>
</evidence>
<accession>A0ABT7AZV3</accession>
<name>A0ABT7AZV3_9CYAN</name>
<protein>
    <submittedName>
        <fullName evidence="5">RNA methyltransferase</fullName>
    </submittedName>
</protein>
<dbReference type="SUPFAM" id="SSF55315">
    <property type="entry name" value="L30e-like"/>
    <property type="match status" value="1"/>
</dbReference>
<evidence type="ECO:0000313" key="5">
    <source>
        <dbReference type="EMBL" id="MDJ1172452.1"/>
    </source>
</evidence>
<keyword evidence="6" id="KW-1185">Reference proteome</keyword>
<dbReference type="GO" id="GO:0032259">
    <property type="term" value="P:methylation"/>
    <property type="evidence" value="ECO:0007669"/>
    <property type="project" value="UniProtKB-KW"/>
</dbReference>